<dbReference type="InterPro" id="IPR029016">
    <property type="entry name" value="GAF-like_dom_sf"/>
</dbReference>
<reference evidence="2 3" key="1">
    <citation type="submission" date="2019-04" db="EMBL/GenBank/DDBJ databases">
        <title>Lewinella litorea sp. nov., isolated from a marine sand.</title>
        <authorList>
            <person name="Yoon J.-H."/>
        </authorList>
    </citation>
    <scope>NUCLEOTIDE SEQUENCE [LARGE SCALE GENOMIC DNA]</scope>
    <source>
        <strain evidence="2 3">HSMS-39</strain>
    </source>
</reference>
<proteinExistence type="predicted"/>
<dbReference type="InterPro" id="IPR003018">
    <property type="entry name" value="GAF"/>
</dbReference>
<accession>A0A4S4NS17</accession>
<dbReference type="Pfam" id="PF13185">
    <property type="entry name" value="GAF_2"/>
    <property type="match status" value="1"/>
</dbReference>
<dbReference type="Gene3D" id="3.30.450.40">
    <property type="match status" value="1"/>
</dbReference>
<dbReference type="EMBL" id="SRSF01000001">
    <property type="protein sequence ID" value="THH41211.1"/>
    <property type="molecule type" value="Genomic_DNA"/>
</dbReference>
<dbReference type="OrthoDB" id="627374at2"/>
<sequence>MPIIFSAWNAKRGLNRYFKLTGNTQFIEVVPLGPLPDLPREQLQKLLDQDFDLESWMAALPPENFLFRGVTITTLVDITIEEATKRLQLSLLTRQEIPEDTWMNNLQHELRNLFRLPHLRLGVATLQKNGELNFHYDRKIWNSLLIRDLDQSDRENLRHSIYHQAIKKGKTVIIENLGEMHRDPVASHLVRLGYLNLLLAPLIYDGQVVGVLELSNPEPGGVNGLSLFKIRQITPIFANALKRHVEEFENKVEAVMLEKFTAIHPAIQWKFREAAIAHIDQNGSRQVITFENLSPFFGSLDIRNSSKKRNRAIYMDLLENLKVAASILDKAV</sequence>
<evidence type="ECO:0000259" key="1">
    <source>
        <dbReference type="Pfam" id="PF13185"/>
    </source>
</evidence>
<evidence type="ECO:0000313" key="2">
    <source>
        <dbReference type="EMBL" id="THH41211.1"/>
    </source>
</evidence>
<dbReference type="SUPFAM" id="SSF55781">
    <property type="entry name" value="GAF domain-like"/>
    <property type="match status" value="1"/>
</dbReference>
<gene>
    <name evidence="2" type="ORF">E4021_01040</name>
</gene>
<evidence type="ECO:0000313" key="3">
    <source>
        <dbReference type="Proteomes" id="UP000308528"/>
    </source>
</evidence>
<protein>
    <submittedName>
        <fullName evidence="2">GAF domain-containing protein</fullName>
    </submittedName>
</protein>
<keyword evidence="3" id="KW-1185">Reference proteome</keyword>
<dbReference type="AlphaFoldDB" id="A0A4S4NS17"/>
<dbReference type="Proteomes" id="UP000308528">
    <property type="component" value="Unassembled WGS sequence"/>
</dbReference>
<comment type="caution">
    <text evidence="2">The sequence shown here is derived from an EMBL/GenBank/DDBJ whole genome shotgun (WGS) entry which is preliminary data.</text>
</comment>
<name>A0A4S4NS17_9BACT</name>
<feature type="domain" description="GAF" evidence="1">
    <location>
        <begin position="154"/>
        <end position="221"/>
    </location>
</feature>
<dbReference type="RefSeq" id="WP_136456037.1">
    <property type="nucleotide sequence ID" value="NZ_SRSF01000001.1"/>
</dbReference>
<organism evidence="2 3">
    <name type="scientific">Neolewinella litorea</name>
    <dbReference type="NCBI Taxonomy" id="2562452"/>
    <lineage>
        <taxon>Bacteria</taxon>
        <taxon>Pseudomonadati</taxon>
        <taxon>Bacteroidota</taxon>
        <taxon>Saprospiria</taxon>
        <taxon>Saprospirales</taxon>
        <taxon>Lewinellaceae</taxon>
        <taxon>Neolewinella</taxon>
    </lineage>
</organism>